<dbReference type="EMBL" id="JAQQAL010000011">
    <property type="protein sequence ID" value="MDC7226399.1"/>
    <property type="molecule type" value="Genomic_DNA"/>
</dbReference>
<evidence type="ECO:0000313" key="3">
    <source>
        <dbReference type="Proteomes" id="UP001221217"/>
    </source>
</evidence>
<dbReference type="Gene3D" id="3.40.630.30">
    <property type="match status" value="1"/>
</dbReference>
<protein>
    <submittedName>
        <fullName evidence="2">GNAT family N-acetyltransferase</fullName>
    </submittedName>
</protein>
<comment type="caution">
    <text evidence="2">The sequence shown here is derived from an EMBL/GenBank/DDBJ whole genome shotgun (WGS) entry which is preliminary data.</text>
</comment>
<sequence>MELHISELSHSEIGDYCALVREVFDEFVAPDYPEDGNRTFYEFMSKEKVHERMHTGALTIAAKSGGGLVGACAFRDLSHLSTFFVKKEFQGRGVGRMMLAYGLRKIRAEYPDVETVTVNSSPFAVAVYKRLGFRASADRQQKDGIIFYPMEYPVRFYA</sequence>
<accession>A0AAJ1MNG7</accession>
<dbReference type="Proteomes" id="UP001221217">
    <property type="component" value="Unassembled WGS sequence"/>
</dbReference>
<feature type="domain" description="N-acetyltransferase" evidence="1">
    <location>
        <begin position="3"/>
        <end position="155"/>
    </location>
</feature>
<dbReference type="CDD" id="cd04301">
    <property type="entry name" value="NAT_SF"/>
    <property type="match status" value="1"/>
</dbReference>
<dbReference type="InterPro" id="IPR000182">
    <property type="entry name" value="GNAT_dom"/>
</dbReference>
<dbReference type="PROSITE" id="PS51186">
    <property type="entry name" value="GNAT"/>
    <property type="match status" value="1"/>
</dbReference>
<dbReference type="Pfam" id="PF13673">
    <property type="entry name" value="Acetyltransf_10"/>
    <property type="match status" value="1"/>
</dbReference>
<evidence type="ECO:0000313" key="2">
    <source>
        <dbReference type="EMBL" id="MDC7226399.1"/>
    </source>
</evidence>
<proteinExistence type="predicted"/>
<evidence type="ECO:0000259" key="1">
    <source>
        <dbReference type="PROSITE" id="PS51186"/>
    </source>
</evidence>
<dbReference type="AlphaFoldDB" id="A0AAJ1MNG7"/>
<dbReference type="InterPro" id="IPR052564">
    <property type="entry name" value="N-acetyltrans/Recomb-assoc"/>
</dbReference>
<dbReference type="PANTHER" id="PTHR43451">
    <property type="entry name" value="ACETYLTRANSFERASE (GNAT) FAMILY PROTEIN"/>
    <property type="match status" value="1"/>
</dbReference>
<gene>
    <name evidence="2" type="ORF">PQJ61_06515</name>
</gene>
<name>A0AAJ1MNG7_9SPIO</name>
<dbReference type="SUPFAM" id="SSF55729">
    <property type="entry name" value="Acyl-CoA N-acyltransferases (Nat)"/>
    <property type="match status" value="1"/>
</dbReference>
<reference evidence="2 3" key="1">
    <citation type="submission" date="2022-12" db="EMBL/GenBank/DDBJ databases">
        <title>Metagenome assembled genome from gulf of manar.</title>
        <authorList>
            <person name="Kohli P."/>
            <person name="Pk S."/>
            <person name="Venkata Ramana C."/>
            <person name="Sasikala C."/>
        </authorList>
    </citation>
    <scope>NUCLEOTIDE SEQUENCE [LARGE SCALE GENOMIC DNA]</scope>
    <source>
        <strain evidence="2">JB008</strain>
    </source>
</reference>
<dbReference type="InterPro" id="IPR016181">
    <property type="entry name" value="Acyl_CoA_acyltransferase"/>
</dbReference>
<dbReference type="PANTHER" id="PTHR43451:SF1">
    <property type="entry name" value="ACETYLTRANSFERASE"/>
    <property type="match status" value="1"/>
</dbReference>
<organism evidence="2 3">
    <name type="scientific">Candidatus Thalassospirochaeta sargassi</name>
    <dbReference type="NCBI Taxonomy" id="3119039"/>
    <lineage>
        <taxon>Bacteria</taxon>
        <taxon>Pseudomonadati</taxon>
        <taxon>Spirochaetota</taxon>
        <taxon>Spirochaetia</taxon>
        <taxon>Spirochaetales</taxon>
        <taxon>Spirochaetaceae</taxon>
        <taxon>Candidatus Thalassospirochaeta</taxon>
    </lineage>
</organism>
<dbReference type="GO" id="GO:0016747">
    <property type="term" value="F:acyltransferase activity, transferring groups other than amino-acyl groups"/>
    <property type="evidence" value="ECO:0007669"/>
    <property type="project" value="InterPro"/>
</dbReference>